<evidence type="ECO:0000256" key="1">
    <source>
        <dbReference type="SAM" id="Phobius"/>
    </source>
</evidence>
<keyword evidence="1" id="KW-0472">Membrane</keyword>
<evidence type="ECO:0000313" key="3">
    <source>
        <dbReference type="EMBL" id="SFU64943.1"/>
    </source>
</evidence>
<keyword evidence="4" id="KW-1185">Reference proteome</keyword>
<name>A0A1I7HW72_9FLAO</name>
<dbReference type="RefSeq" id="WP_093025744.1">
    <property type="nucleotide sequence ID" value="NZ_FPBK01000011.1"/>
</dbReference>
<keyword evidence="1" id="KW-0812">Transmembrane</keyword>
<proteinExistence type="predicted"/>
<sequence>MENYNEQEAYYQAKKKVEELKGFYWNVFTYIMVIPFLIFINYMTYWDFKWFWFPMFGWGIGLTFHALSVFYKGKYFGKEWERRKMEEFMNEEKNNSRQYE</sequence>
<dbReference type="Proteomes" id="UP000199138">
    <property type="component" value="Unassembled WGS sequence"/>
</dbReference>
<dbReference type="AlphaFoldDB" id="A0A1I7HW72"/>
<feature type="domain" description="2TM" evidence="2">
    <location>
        <begin position="12"/>
        <end position="90"/>
    </location>
</feature>
<dbReference type="EMBL" id="FPBK01000011">
    <property type="protein sequence ID" value="SFU64943.1"/>
    <property type="molecule type" value="Genomic_DNA"/>
</dbReference>
<feature type="transmembrane region" description="Helical" evidence="1">
    <location>
        <begin position="23"/>
        <end position="44"/>
    </location>
</feature>
<evidence type="ECO:0000259" key="2">
    <source>
        <dbReference type="Pfam" id="PF13239"/>
    </source>
</evidence>
<reference evidence="3 4" key="1">
    <citation type="submission" date="2016-10" db="EMBL/GenBank/DDBJ databases">
        <authorList>
            <person name="de Groot N.N."/>
        </authorList>
    </citation>
    <scope>NUCLEOTIDE SEQUENCE [LARGE SCALE GENOMIC DNA]</scope>
    <source>
        <strain evidence="3 4">CGMCC 1.12333</strain>
    </source>
</reference>
<feature type="transmembrane region" description="Helical" evidence="1">
    <location>
        <begin position="50"/>
        <end position="71"/>
    </location>
</feature>
<dbReference type="OrthoDB" id="8965954at2"/>
<dbReference type="STRING" id="1224947.SAMN05216480_11180"/>
<protein>
    <recommendedName>
        <fullName evidence="2">2TM domain-containing protein</fullName>
    </recommendedName>
</protein>
<accession>A0A1I7HW72</accession>
<evidence type="ECO:0000313" key="4">
    <source>
        <dbReference type="Proteomes" id="UP000199138"/>
    </source>
</evidence>
<keyword evidence="1" id="KW-1133">Transmembrane helix</keyword>
<dbReference type="InterPro" id="IPR025698">
    <property type="entry name" value="2TM_dom"/>
</dbReference>
<organism evidence="3 4">
    <name type="scientific">Pustulibacterium marinum</name>
    <dbReference type="NCBI Taxonomy" id="1224947"/>
    <lineage>
        <taxon>Bacteria</taxon>
        <taxon>Pseudomonadati</taxon>
        <taxon>Bacteroidota</taxon>
        <taxon>Flavobacteriia</taxon>
        <taxon>Flavobacteriales</taxon>
        <taxon>Flavobacteriaceae</taxon>
        <taxon>Pustulibacterium</taxon>
    </lineage>
</organism>
<dbReference type="Pfam" id="PF13239">
    <property type="entry name" value="2TM"/>
    <property type="match status" value="1"/>
</dbReference>
<gene>
    <name evidence="3" type="ORF">SAMN05216480_11180</name>
</gene>